<dbReference type="Proteomes" id="UP000007801">
    <property type="component" value="Unassembled WGS sequence"/>
</dbReference>
<evidence type="ECO:0000256" key="7">
    <source>
        <dbReference type="ARBA" id="ARBA00053047"/>
    </source>
</evidence>
<dbReference type="OrthoDB" id="10025739at2759"/>
<dbReference type="FunCoup" id="A0A0P8XYR4">
    <property type="interactions" value="3"/>
</dbReference>
<accession>A0A0P8XYR4</accession>
<keyword evidence="4" id="KW-0963">Cytoplasm</keyword>
<dbReference type="CTD" id="8674046"/>
<evidence type="ECO:0000256" key="1">
    <source>
        <dbReference type="ARBA" id="ARBA00004123"/>
    </source>
</evidence>
<protein>
    <recommendedName>
        <fullName evidence="8">L antigen family member 3</fullName>
    </recommendedName>
</protein>
<comment type="subcellular location">
    <subcellularLocation>
        <location evidence="2">Cytoplasm</location>
    </subcellularLocation>
    <subcellularLocation>
        <location evidence="1">Nucleus</location>
    </subcellularLocation>
</comment>
<keyword evidence="11" id="KW-1185">Reference proteome</keyword>
<dbReference type="GO" id="GO:0000408">
    <property type="term" value="C:EKC/KEOPS complex"/>
    <property type="evidence" value="ECO:0007669"/>
    <property type="project" value="TreeGrafter"/>
</dbReference>
<organism evidence="10 11">
    <name type="scientific">Drosophila ananassae</name>
    <name type="common">Fruit fly</name>
    <dbReference type="NCBI Taxonomy" id="7217"/>
    <lineage>
        <taxon>Eukaryota</taxon>
        <taxon>Metazoa</taxon>
        <taxon>Ecdysozoa</taxon>
        <taxon>Arthropoda</taxon>
        <taxon>Hexapoda</taxon>
        <taxon>Insecta</taxon>
        <taxon>Pterygota</taxon>
        <taxon>Neoptera</taxon>
        <taxon>Endopterygota</taxon>
        <taxon>Diptera</taxon>
        <taxon>Brachycera</taxon>
        <taxon>Muscomorpha</taxon>
        <taxon>Ephydroidea</taxon>
        <taxon>Drosophilidae</taxon>
        <taxon>Drosophila</taxon>
        <taxon>Sophophora</taxon>
    </lineage>
</organism>
<dbReference type="KEGG" id="dan:26515112"/>
<reference evidence="10 11" key="1">
    <citation type="journal article" date="2007" name="Nature">
        <title>Evolution of genes and genomes on the Drosophila phylogeny.</title>
        <authorList>
            <consortium name="Drosophila 12 Genomes Consortium"/>
            <person name="Clark A.G."/>
            <person name="Eisen M.B."/>
            <person name="Smith D.R."/>
            <person name="Bergman C.M."/>
            <person name="Oliver B."/>
            <person name="Markow T.A."/>
            <person name="Kaufman T.C."/>
            <person name="Kellis M."/>
            <person name="Gelbart W."/>
            <person name="Iyer V.N."/>
            <person name="Pollard D.A."/>
            <person name="Sackton T.B."/>
            <person name="Larracuente A.M."/>
            <person name="Singh N.D."/>
            <person name="Abad J.P."/>
            <person name="Abt D.N."/>
            <person name="Adryan B."/>
            <person name="Aguade M."/>
            <person name="Akashi H."/>
            <person name="Anderson W.W."/>
            <person name="Aquadro C.F."/>
            <person name="Ardell D.H."/>
            <person name="Arguello R."/>
            <person name="Artieri C.G."/>
            <person name="Barbash D.A."/>
            <person name="Barker D."/>
            <person name="Barsanti P."/>
            <person name="Batterham P."/>
            <person name="Batzoglou S."/>
            <person name="Begun D."/>
            <person name="Bhutkar A."/>
            <person name="Blanco E."/>
            <person name="Bosak S.A."/>
            <person name="Bradley R.K."/>
            <person name="Brand A.D."/>
            <person name="Brent M.R."/>
            <person name="Brooks A.N."/>
            <person name="Brown R.H."/>
            <person name="Butlin R.K."/>
            <person name="Caggese C."/>
            <person name="Calvi B.R."/>
            <person name="Bernardo de Carvalho A."/>
            <person name="Caspi A."/>
            <person name="Castrezana S."/>
            <person name="Celniker S.E."/>
            <person name="Chang J.L."/>
            <person name="Chapple C."/>
            <person name="Chatterji S."/>
            <person name="Chinwalla A."/>
            <person name="Civetta A."/>
            <person name="Clifton S.W."/>
            <person name="Comeron J.M."/>
            <person name="Costello J.C."/>
            <person name="Coyne J.A."/>
            <person name="Daub J."/>
            <person name="David R.G."/>
            <person name="Delcher A.L."/>
            <person name="Delehaunty K."/>
            <person name="Do C.B."/>
            <person name="Ebling H."/>
            <person name="Edwards K."/>
            <person name="Eickbush T."/>
            <person name="Evans J.D."/>
            <person name="Filipski A."/>
            <person name="Findeiss S."/>
            <person name="Freyhult E."/>
            <person name="Fulton L."/>
            <person name="Fulton R."/>
            <person name="Garcia A.C."/>
            <person name="Gardiner A."/>
            <person name="Garfield D.A."/>
            <person name="Garvin B.E."/>
            <person name="Gibson G."/>
            <person name="Gilbert D."/>
            <person name="Gnerre S."/>
            <person name="Godfrey J."/>
            <person name="Good R."/>
            <person name="Gotea V."/>
            <person name="Gravely B."/>
            <person name="Greenberg A.J."/>
            <person name="Griffiths-Jones S."/>
            <person name="Gross S."/>
            <person name="Guigo R."/>
            <person name="Gustafson E.A."/>
            <person name="Haerty W."/>
            <person name="Hahn M.W."/>
            <person name="Halligan D.L."/>
            <person name="Halpern A.L."/>
            <person name="Halter G.M."/>
            <person name="Han M.V."/>
            <person name="Heger A."/>
            <person name="Hillier L."/>
            <person name="Hinrichs A.S."/>
            <person name="Holmes I."/>
            <person name="Hoskins R.A."/>
            <person name="Hubisz M.J."/>
            <person name="Hultmark D."/>
            <person name="Huntley M.A."/>
            <person name="Jaffe D.B."/>
            <person name="Jagadeeshan S."/>
            <person name="Jeck W.R."/>
            <person name="Johnson J."/>
            <person name="Jones C.D."/>
            <person name="Jordan W.C."/>
            <person name="Karpen G.H."/>
            <person name="Kataoka E."/>
            <person name="Keightley P.D."/>
            <person name="Kheradpour P."/>
            <person name="Kirkness E.F."/>
            <person name="Koerich L.B."/>
            <person name="Kristiansen K."/>
            <person name="Kudrna D."/>
            <person name="Kulathinal R.J."/>
            <person name="Kumar S."/>
            <person name="Kwok R."/>
            <person name="Lander E."/>
            <person name="Langley C.H."/>
            <person name="Lapoint R."/>
            <person name="Lazzaro B.P."/>
            <person name="Lee S.J."/>
            <person name="Levesque L."/>
            <person name="Li R."/>
            <person name="Lin C.F."/>
            <person name="Lin M.F."/>
            <person name="Lindblad-Toh K."/>
            <person name="Llopart A."/>
            <person name="Long M."/>
            <person name="Low L."/>
            <person name="Lozovsky E."/>
            <person name="Lu J."/>
            <person name="Luo M."/>
            <person name="Machado C.A."/>
            <person name="Makalowski W."/>
            <person name="Marzo M."/>
            <person name="Matsuda M."/>
            <person name="Matzkin L."/>
            <person name="McAllister B."/>
            <person name="McBride C.S."/>
            <person name="McKernan B."/>
            <person name="McKernan K."/>
            <person name="Mendez-Lago M."/>
            <person name="Minx P."/>
            <person name="Mollenhauer M.U."/>
            <person name="Montooth K."/>
            <person name="Mount S.M."/>
            <person name="Mu X."/>
            <person name="Myers E."/>
            <person name="Negre B."/>
            <person name="Newfeld S."/>
            <person name="Nielsen R."/>
            <person name="Noor M.A."/>
            <person name="O'Grady P."/>
            <person name="Pachter L."/>
            <person name="Papaceit M."/>
            <person name="Parisi M.J."/>
            <person name="Parisi M."/>
            <person name="Parts L."/>
            <person name="Pedersen J.S."/>
            <person name="Pesole G."/>
            <person name="Phillippy A.M."/>
            <person name="Ponting C.P."/>
            <person name="Pop M."/>
            <person name="Porcelli D."/>
            <person name="Powell J.R."/>
            <person name="Prohaska S."/>
            <person name="Pruitt K."/>
            <person name="Puig M."/>
            <person name="Quesneville H."/>
            <person name="Ram K.R."/>
            <person name="Rand D."/>
            <person name="Rasmussen M.D."/>
            <person name="Reed L.K."/>
            <person name="Reenan R."/>
            <person name="Reily A."/>
            <person name="Remington K.A."/>
            <person name="Rieger T.T."/>
            <person name="Ritchie M.G."/>
            <person name="Robin C."/>
            <person name="Rogers Y.H."/>
            <person name="Rohde C."/>
            <person name="Rozas J."/>
            <person name="Rubenfield M.J."/>
            <person name="Ruiz A."/>
            <person name="Russo S."/>
            <person name="Salzberg S.L."/>
            <person name="Sanchez-Gracia A."/>
            <person name="Saranga D.J."/>
            <person name="Sato H."/>
            <person name="Schaeffer S.W."/>
            <person name="Schatz M.C."/>
            <person name="Schlenke T."/>
            <person name="Schwartz R."/>
            <person name="Segarra C."/>
            <person name="Singh R.S."/>
            <person name="Sirot L."/>
            <person name="Sirota M."/>
            <person name="Sisneros N.B."/>
            <person name="Smith C.D."/>
            <person name="Smith T.F."/>
            <person name="Spieth J."/>
            <person name="Stage D.E."/>
            <person name="Stark A."/>
            <person name="Stephan W."/>
            <person name="Strausberg R.L."/>
            <person name="Strempel S."/>
            <person name="Sturgill D."/>
            <person name="Sutton G."/>
            <person name="Sutton G.G."/>
            <person name="Tao W."/>
            <person name="Teichmann S."/>
            <person name="Tobari Y.N."/>
            <person name="Tomimura Y."/>
            <person name="Tsolas J.M."/>
            <person name="Valente V.L."/>
            <person name="Venter E."/>
            <person name="Venter J.C."/>
            <person name="Vicario S."/>
            <person name="Vieira F.G."/>
            <person name="Vilella A.J."/>
            <person name="Villasante A."/>
            <person name="Walenz B."/>
            <person name="Wang J."/>
            <person name="Wasserman M."/>
            <person name="Watts T."/>
            <person name="Wilson D."/>
            <person name="Wilson R.K."/>
            <person name="Wing R.A."/>
            <person name="Wolfner M.F."/>
            <person name="Wong A."/>
            <person name="Wong G.K."/>
            <person name="Wu C.I."/>
            <person name="Wu G."/>
            <person name="Yamamoto D."/>
            <person name="Yang H.P."/>
            <person name="Yang S.P."/>
            <person name="Yorke J.A."/>
            <person name="Yoshida K."/>
            <person name="Zdobnov E."/>
            <person name="Zhang P."/>
            <person name="Zhang Y."/>
            <person name="Zimin A.V."/>
            <person name="Baldwin J."/>
            <person name="Abdouelleil A."/>
            <person name="Abdulkadir J."/>
            <person name="Abebe A."/>
            <person name="Abera B."/>
            <person name="Abreu J."/>
            <person name="Acer S.C."/>
            <person name="Aftuck L."/>
            <person name="Alexander A."/>
            <person name="An P."/>
            <person name="Anderson E."/>
            <person name="Anderson S."/>
            <person name="Arachi H."/>
            <person name="Azer M."/>
            <person name="Bachantsang P."/>
            <person name="Barry A."/>
            <person name="Bayul T."/>
            <person name="Berlin A."/>
            <person name="Bessette D."/>
            <person name="Bloom T."/>
            <person name="Blye J."/>
            <person name="Boguslavskiy L."/>
            <person name="Bonnet C."/>
            <person name="Boukhgalter B."/>
            <person name="Bourzgui I."/>
            <person name="Brown A."/>
            <person name="Cahill P."/>
            <person name="Channer S."/>
            <person name="Cheshatsang Y."/>
            <person name="Chuda L."/>
            <person name="Citroen M."/>
            <person name="Collymore A."/>
            <person name="Cooke P."/>
            <person name="Costello M."/>
            <person name="D'Aco K."/>
            <person name="Daza R."/>
            <person name="De Haan G."/>
            <person name="DeGray S."/>
            <person name="DeMaso C."/>
            <person name="Dhargay N."/>
            <person name="Dooley K."/>
            <person name="Dooley E."/>
            <person name="Doricent M."/>
            <person name="Dorje P."/>
            <person name="Dorjee K."/>
            <person name="Dupes A."/>
            <person name="Elong R."/>
            <person name="Falk J."/>
            <person name="Farina A."/>
            <person name="Faro S."/>
            <person name="Ferguson D."/>
            <person name="Fisher S."/>
            <person name="Foley C.D."/>
            <person name="Franke A."/>
            <person name="Friedrich D."/>
            <person name="Gadbois L."/>
            <person name="Gearin G."/>
            <person name="Gearin C.R."/>
            <person name="Giannoukos G."/>
            <person name="Goode T."/>
            <person name="Graham J."/>
            <person name="Grandbois E."/>
            <person name="Grewal S."/>
            <person name="Gyaltsen K."/>
            <person name="Hafez N."/>
            <person name="Hagos B."/>
            <person name="Hall J."/>
            <person name="Henson C."/>
            <person name="Hollinger A."/>
            <person name="Honan T."/>
            <person name="Huard M.D."/>
            <person name="Hughes L."/>
            <person name="Hurhula B."/>
            <person name="Husby M.E."/>
            <person name="Kamat A."/>
            <person name="Kanga B."/>
            <person name="Kashin S."/>
            <person name="Khazanovich D."/>
            <person name="Kisner P."/>
            <person name="Lance K."/>
            <person name="Lara M."/>
            <person name="Lee W."/>
            <person name="Lennon N."/>
            <person name="Letendre F."/>
            <person name="LeVine R."/>
            <person name="Lipovsky A."/>
            <person name="Liu X."/>
            <person name="Liu J."/>
            <person name="Liu S."/>
            <person name="Lokyitsang T."/>
            <person name="Lokyitsang Y."/>
            <person name="Lubonja R."/>
            <person name="Lui A."/>
            <person name="MacDonald P."/>
            <person name="Magnisalis V."/>
            <person name="Maru K."/>
            <person name="Matthews C."/>
            <person name="McCusker W."/>
            <person name="McDonough S."/>
            <person name="Mehta T."/>
            <person name="Meldrim J."/>
            <person name="Meneus L."/>
            <person name="Mihai O."/>
            <person name="Mihalev A."/>
            <person name="Mihova T."/>
            <person name="Mittelman R."/>
            <person name="Mlenga V."/>
            <person name="Montmayeur A."/>
            <person name="Mulrain L."/>
            <person name="Navidi A."/>
            <person name="Naylor J."/>
            <person name="Negash T."/>
            <person name="Nguyen T."/>
            <person name="Nguyen N."/>
            <person name="Nicol R."/>
            <person name="Norbu C."/>
            <person name="Norbu N."/>
            <person name="Novod N."/>
            <person name="O'Neill B."/>
            <person name="Osman S."/>
            <person name="Markiewicz E."/>
            <person name="Oyono O.L."/>
            <person name="Patti C."/>
            <person name="Phunkhang P."/>
            <person name="Pierre F."/>
            <person name="Priest M."/>
            <person name="Raghuraman S."/>
            <person name="Rege F."/>
            <person name="Reyes R."/>
            <person name="Rise C."/>
            <person name="Rogov P."/>
            <person name="Ross K."/>
            <person name="Ryan E."/>
            <person name="Settipalli S."/>
            <person name="Shea T."/>
            <person name="Sherpa N."/>
            <person name="Shi L."/>
            <person name="Shih D."/>
            <person name="Sparrow T."/>
            <person name="Spaulding J."/>
            <person name="Stalker J."/>
            <person name="Stange-Thomann N."/>
            <person name="Stavropoulos S."/>
            <person name="Stone C."/>
            <person name="Strader C."/>
            <person name="Tesfaye S."/>
            <person name="Thomson T."/>
            <person name="Thoulutsang Y."/>
            <person name="Thoulutsang D."/>
            <person name="Topham K."/>
            <person name="Topping I."/>
            <person name="Tsamla T."/>
            <person name="Vassiliev H."/>
            <person name="Vo A."/>
            <person name="Wangchuk T."/>
            <person name="Wangdi T."/>
            <person name="Weiand M."/>
            <person name="Wilkinson J."/>
            <person name="Wilson A."/>
            <person name="Yadav S."/>
            <person name="Young G."/>
            <person name="Yu Q."/>
            <person name="Zembek L."/>
            <person name="Zhong D."/>
            <person name="Zimmer A."/>
            <person name="Zwirko Z."/>
            <person name="Jaffe D.B."/>
            <person name="Alvarez P."/>
            <person name="Brockman W."/>
            <person name="Butler J."/>
            <person name="Chin C."/>
            <person name="Gnerre S."/>
            <person name="Grabherr M."/>
            <person name="Kleber M."/>
            <person name="Mauceli E."/>
            <person name="MacCallum I."/>
        </authorList>
    </citation>
    <scope>NUCLEOTIDE SEQUENCE [LARGE SCALE GENOMIC DNA]</scope>
    <source>
        <strain evidence="11">Tucson 14024-0371.13</strain>
    </source>
</reference>
<dbReference type="Pfam" id="PF09341">
    <property type="entry name" value="Pcc1"/>
    <property type="match status" value="1"/>
</dbReference>
<evidence type="ECO:0000256" key="9">
    <source>
        <dbReference type="SAM" id="MobiDB-lite"/>
    </source>
</evidence>
<evidence type="ECO:0000256" key="3">
    <source>
        <dbReference type="ARBA" id="ARBA00007073"/>
    </source>
</evidence>
<proteinExistence type="inferred from homology"/>
<dbReference type="EMBL" id="CH902617">
    <property type="protein sequence ID" value="KPU79968.1"/>
    <property type="molecule type" value="Genomic_DNA"/>
</dbReference>
<gene>
    <name evidence="10" type="primary">Dana\GF27703</name>
    <name evidence="10" type="ORF">GF27703</name>
</gene>
<evidence type="ECO:0000313" key="11">
    <source>
        <dbReference type="Proteomes" id="UP000007801"/>
    </source>
</evidence>
<name>A0A0P8XYR4_DROAN</name>
<comment type="function">
    <text evidence="7">Component of the EKC/KEOPS complex that is required for the formation of a threonylcarbamoyl group on adenosine at position 37 (t(6)A37) in tRNAs that read codons beginning with adenine. The complex is probably involved in the transfer of the threonylcarbamoyl moiety of threonylcarbamoyl-AMP (TC-AMP) to the N6 group of A37. LAGE3 functions as a dimerization module for the complex.</text>
</comment>
<dbReference type="InterPro" id="IPR015419">
    <property type="entry name" value="CTAG/Pcc1"/>
</dbReference>
<dbReference type="GO" id="GO:0005634">
    <property type="term" value="C:nucleus"/>
    <property type="evidence" value="ECO:0007669"/>
    <property type="project" value="UniProtKB-SubCell"/>
</dbReference>
<keyword evidence="5" id="KW-0819">tRNA processing</keyword>
<dbReference type="PANTHER" id="PTHR31283">
    <property type="entry name" value="EKC/KEOPS COMPLEX SUBUNIT PCC1 FAMILY MEMBER"/>
    <property type="match status" value="1"/>
</dbReference>
<dbReference type="Gene3D" id="3.30.310.50">
    <property type="entry name" value="Alpha-D-phosphohexomutase, C-terminal domain"/>
    <property type="match status" value="1"/>
</dbReference>
<dbReference type="GO" id="GO:0005737">
    <property type="term" value="C:cytoplasm"/>
    <property type="evidence" value="ECO:0007669"/>
    <property type="project" value="UniProtKB-SubCell"/>
</dbReference>
<evidence type="ECO:0000256" key="8">
    <source>
        <dbReference type="ARBA" id="ARBA00076355"/>
    </source>
</evidence>
<keyword evidence="6" id="KW-0539">Nucleus</keyword>
<dbReference type="GO" id="GO:0070525">
    <property type="term" value="P:tRNA threonylcarbamoyladenosine metabolic process"/>
    <property type="evidence" value="ECO:0007669"/>
    <property type="project" value="TreeGrafter"/>
</dbReference>
<sequence>MMPKIANKPNESTIRVPFETPHLAEIAYKVLSVDQEPRRNFVQKTLSLDNDVLVVHFEADQVKNLRTAITSFFESLLLCQDTIKHFGGSGVPESSGDAGTQSSTDSA</sequence>
<comment type="similarity">
    <text evidence="3">Belongs to the CTAG/PCC1 family.</text>
</comment>
<dbReference type="InParanoid" id="A0A0P8XYR4"/>
<dbReference type="PANTHER" id="PTHR31283:SF5">
    <property type="entry name" value="EKC_KEOPS COMPLEX SUBUNIT LAGE3"/>
    <property type="match status" value="1"/>
</dbReference>
<feature type="compositionally biased region" description="Polar residues" evidence="9">
    <location>
        <begin position="97"/>
        <end position="107"/>
    </location>
</feature>
<evidence type="ECO:0000256" key="5">
    <source>
        <dbReference type="ARBA" id="ARBA00022694"/>
    </source>
</evidence>
<dbReference type="GO" id="GO:0008033">
    <property type="term" value="P:tRNA processing"/>
    <property type="evidence" value="ECO:0007669"/>
    <property type="project" value="UniProtKB-KW"/>
</dbReference>
<evidence type="ECO:0000256" key="6">
    <source>
        <dbReference type="ARBA" id="ARBA00023242"/>
    </source>
</evidence>
<dbReference type="FunFam" id="3.30.310.50:FF:000005">
    <property type="entry name" value="L antigen family member 3"/>
    <property type="match status" value="1"/>
</dbReference>
<evidence type="ECO:0000256" key="2">
    <source>
        <dbReference type="ARBA" id="ARBA00004496"/>
    </source>
</evidence>
<feature type="region of interest" description="Disordered" evidence="9">
    <location>
        <begin position="88"/>
        <end position="107"/>
    </location>
</feature>
<evidence type="ECO:0000313" key="10">
    <source>
        <dbReference type="EMBL" id="KPU79968.1"/>
    </source>
</evidence>
<evidence type="ECO:0000256" key="4">
    <source>
        <dbReference type="ARBA" id="ARBA00022490"/>
    </source>
</evidence>
<dbReference type="GeneID" id="26515112"/>
<dbReference type="AlphaFoldDB" id="A0A0P8XYR4"/>